<reference evidence="1" key="1">
    <citation type="submission" date="2018-05" db="EMBL/GenBank/DDBJ databases">
        <authorList>
            <person name="Lanie J.A."/>
            <person name="Ng W.-L."/>
            <person name="Kazmierczak K.M."/>
            <person name="Andrzejewski T.M."/>
            <person name="Davidsen T.M."/>
            <person name="Wayne K.J."/>
            <person name="Tettelin H."/>
            <person name="Glass J.I."/>
            <person name="Rusch D."/>
            <person name="Podicherti R."/>
            <person name="Tsui H.-C.T."/>
            <person name="Winkler M.E."/>
        </authorList>
    </citation>
    <scope>NUCLEOTIDE SEQUENCE</scope>
</reference>
<organism evidence="1">
    <name type="scientific">marine metagenome</name>
    <dbReference type="NCBI Taxonomy" id="408172"/>
    <lineage>
        <taxon>unclassified sequences</taxon>
        <taxon>metagenomes</taxon>
        <taxon>ecological metagenomes</taxon>
    </lineage>
</organism>
<protein>
    <submittedName>
        <fullName evidence="1">Uncharacterized protein</fullName>
    </submittedName>
</protein>
<evidence type="ECO:0000313" key="1">
    <source>
        <dbReference type="EMBL" id="SVA25730.1"/>
    </source>
</evidence>
<gene>
    <name evidence="1" type="ORF">METZ01_LOCUS78584</name>
</gene>
<dbReference type="EMBL" id="UINC01006142">
    <property type="protein sequence ID" value="SVA25730.1"/>
    <property type="molecule type" value="Genomic_DNA"/>
</dbReference>
<name>A0A381UC26_9ZZZZ</name>
<dbReference type="AlphaFoldDB" id="A0A381UC26"/>
<sequence>MSAAVVPYGTDRMNDISSWKTIRAGDAGFSSEATVELSTLTEQFRSRRPVDGSVNTSAAEQRRVGGVDDRVDALVRDVPETRLDLQSNRNLFCLSRFNMDELGRGQRCEKHRNTLLTEVKPDAGAPIIYR</sequence>
<proteinExistence type="predicted"/>
<accession>A0A381UC26</accession>